<evidence type="ECO:0000256" key="6">
    <source>
        <dbReference type="ARBA" id="ARBA00022989"/>
    </source>
</evidence>
<proteinExistence type="inferred from homology"/>
<keyword evidence="5" id="KW-0970">Cilium biogenesis/degradation</keyword>
<keyword evidence="13" id="KW-1185">Reference proteome</keyword>
<organism evidence="12 13">
    <name type="scientific">Geospiza parvula</name>
    <name type="common">Small tree-finch</name>
    <name type="synonym">Camarhynchus parvulus</name>
    <dbReference type="NCBI Taxonomy" id="87175"/>
    <lineage>
        <taxon>Eukaryota</taxon>
        <taxon>Metazoa</taxon>
        <taxon>Chordata</taxon>
        <taxon>Craniata</taxon>
        <taxon>Vertebrata</taxon>
        <taxon>Euteleostomi</taxon>
        <taxon>Archelosauria</taxon>
        <taxon>Archosauria</taxon>
        <taxon>Dinosauria</taxon>
        <taxon>Saurischia</taxon>
        <taxon>Theropoda</taxon>
        <taxon>Coelurosauria</taxon>
        <taxon>Aves</taxon>
        <taxon>Neognathae</taxon>
        <taxon>Neoaves</taxon>
        <taxon>Telluraves</taxon>
        <taxon>Australaves</taxon>
        <taxon>Passeriformes</taxon>
        <taxon>Thraupidae</taxon>
        <taxon>Camarhynchus</taxon>
    </lineage>
</organism>
<keyword evidence="6" id="KW-1133">Transmembrane helix</keyword>
<keyword evidence="4" id="KW-0812">Transmembrane</keyword>
<reference evidence="12" key="1">
    <citation type="submission" date="2020-02" db="EMBL/GenBank/DDBJ databases">
        <authorList>
            <person name="Enbody D E."/>
            <person name="Pettersson E M."/>
        </authorList>
    </citation>
    <scope>NUCLEOTIDE SEQUENCE [LARGE SCALE GENOMIC DNA]</scope>
</reference>
<protein>
    <submittedName>
        <fullName evidence="12">Transmembrane protein 17</fullName>
    </submittedName>
</protein>
<evidence type="ECO:0000256" key="9">
    <source>
        <dbReference type="ARBA" id="ARBA00023273"/>
    </source>
</evidence>
<name>A0A8U8B0T7_GEOPR</name>
<dbReference type="Proteomes" id="UP000694382">
    <property type="component" value="Chromosome 3"/>
</dbReference>
<keyword evidence="7" id="KW-0969">Cilium</keyword>
<dbReference type="GO" id="GO:1905515">
    <property type="term" value="P:non-motile cilium assembly"/>
    <property type="evidence" value="ECO:0007669"/>
    <property type="project" value="TreeGrafter"/>
</dbReference>
<comment type="similarity">
    <text evidence="11">Belongs to the TMEM17 family.</text>
</comment>
<dbReference type="Ensembl" id="ENSCPVT00000028809.1">
    <property type="protein sequence ID" value="ENSCPVP00000023895.1"/>
    <property type="gene ID" value="ENSCPVG00000017002.1"/>
</dbReference>
<dbReference type="GO" id="GO:0060170">
    <property type="term" value="C:ciliary membrane"/>
    <property type="evidence" value="ECO:0007669"/>
    <property type="project" value="UniProtKB-SubCell"/>
</dbReference>
<dbReference type="InterPro" id="IPR019184">
    <property type="entry name" value="Uncharacterised_TM-17"/>
</dbReference>
<keyword evidence="9" id="KW-0966">Cell projection</keyword>
<comment type="function">
    <text evidence="10">Transmembrane component of the tectonic-like complex, a complex localized at the transition zone of primary cilia and acting as a barrier that prevents diffusion of transmembrane proteins between the cilia and plasma membranes. Required for ciliogenesis and sonic hedgehog/SHH signaling.</text>
</comment>
<reference evidence="12" key="3">
    <citation type="submission" date="2025-09" db="UniProtKB">
        <authorList>
            <consortium name="Ensembl"/>
        </authorList>
    </citation>
    <scope>IDENTIFICATION</scope>
</reference>
<evidence type="ECO:0000256" key="2">
    <source>
        <dbReference type="ARBA" id="ARBA00011495"/>
    </source>
</evidence>
<evidence type="ECO:0000256" key="4">
    <source>
        <dbReference type="ARBA" id="ARBA00022692"/>
    </source>
</evidence>
<dbReference type="PANTHER" id="PTHR13531:SF14">
    <property type="entry name" value="TRANSMEMBRANE PROTEIN 17"/>
    <property type="match status" value="1"/>
</dbReference>
<evidence type="ECO:0000313" key="12">
    <source>
        <dbReference type="Ensembl" id="ENSCPVP00000023895.1"/>
    </source>
</evidence>
<evidence type="ECO:0000313" key="13">
    <source>
        <dbReference type="Proteomes" id="UP000694382"/>
    </source>
</evidence>
<dbReference type="GO" id="GO:0035869">
    <property type="term" value="C:ciliary transition zone"/>
    <property type="evidence" value="ECO:0007669"/>
    <property type="project" value="TreeGrafter"/>
</dbReference>
<comment type="subcellular location">
    <subcellularLocation>
        <location evidence="1">Cell projection</location>
        <location evidence="1">Cilium membrane</location>
        <topology evidence="1">Multi-pass membrane protein</topology>
    </subcellularLocation>
</comment>
<evidence type="ECO:0000256" key="8">
    <source>
        <dbReference type="ARBA" id="ARBA00023136"/>
    </source>
</evidence>
<evidence type="ECO:0000256" key="11">
    <source>
        <dbReference type="ARBA" id="ARBA00038348"/>
    </source>
</evidence>
<evidence type="ECO:0000256" key="7">
    <source>
        <dbReference type="ARBA" id="ARBA00023069"/>
    </source>
</evidence>
<evidence type="ECO:0000256" key="1">
    <source>
        <dbReference type="ARBA" id="ARBA00004272"/>
    </source>
</evidence>
<reference evidence="12" key="2">
    <citation type="submission" date="2025-08" db="UniProtKB">
        <authorList>
            <consortium name="Ensembl"/>
        </authorList>
    </citation>
    <scope>IDENTIFICATION</scope>
</reference>
<gene>
    <name evidence="12" type="primary">TMEM17</name>
</gene>
<evidence type="ECO:0000256" key="3">
    <source>
        <dbReference type="ARBA" id="ARBA00022475"/>
    </source>
</evidence>
<evidence type="ECO:0000256" key="10">
    <source>
        <dbReference type="ARBA" id="ARBA00024803"/>
    </source>
</evidence>
<comment type="subunit">
    <text evidence="2">Part of the tectonic-like complex (also named B9 complex).</text>
</comment>
<keyword evidence="3" id="KW-1003">Cell membrane</keyword>
<evidence type="ECO:0000256" key="5">
    <source>
        <dbReference type="ARBA" id="ARBA00022794"/>
    </source>
</evidence>
<keyword evidence="8" id="KW-0472">Membrane</keyword>
<dbReference type="AlphaFoldDB" id="A0A8U8B0T7"/>
<sequence>MARPEGPSTLPEPLRRRLVSFSSSVFSDSHRTALGDGPRAPPGFPGYRADCEILSSLPLQMSLYFNVYFFPFWWLITVAILYMKYPALSDYYKFILVTVMILVSLTELIRLYLGYVGNLLEKVPELAGFWLLTLLPQLPIILFLLFNEGLKIHSLERAVHIIFAAFLSFQVVAAFFALRRMVNTLATRFRLTEFHRLQEQRPAPGLCSLATGSGSRGW</sequence>
<accession>A0A8U8B0T7</accession>
<dbReference type="Pfam" id="PF09799">
    <property type="entry name" value="Transmemb_17"/>
    <property type="match status" value="1"/>
</dbReference>
<dbReference type="PANTHER" id="PTHR13531">
    <property type="entry name" value="GEO07735P1-RELATED-RELATED"/>
    <property type="match status" value="1"/>
</dbReference>